<dbReference type="KEGG" id="scy:SCATT_p16730"/>
<feature type="region of interest" description="Disordered" evidence="1">
    <location>
        <begin position="1"/>
        <end position="47"/>
    </location>
</feature>
<organism evidence="2 3">
    <name type="scientific">Streptantibioticus cattleyicolor (strain ATCC 35852 / DSM 46488 / JCM 4925 / NBRC 14057 / NRRL 8057)</name>
    <name type="common">Streptomyces cattleya</name>
    <dbReference type="NCBI Taxonomy" id="1003195"/>
    <lineage>
        <taxon>Bacteria</taxon>
        <taxon>Bacillati</taxon>
        <taxon>Actinomycetota</taxon>
        <taxon>Actinomycetes</taxon>
        <taxon>Kitasatosporales</taxon>
        <taxon>Streptomycetaceae</taxon>
        <taxon>Streptantibioticus</taxon>
    </lineage>
</organism>
<dbReference type="Proteomes" id="UP000007842">
    <property type="component" value="Plasmid pSCATT"/>
</dbReference>
<reference evidence="3" key="1">
    <citation type="submission" date="2011-12" db="EMBL/GenBank/DDBJ databases">
        <title>Complete genome sequence of Streptomyces cattleya strain DSM 46488.</title>
        <authorList>
            <person name="Ou H.-Y."/>
            <person name="Li P."/>
            <person name="Zhao C."/>
            <person name="O'Hagan D."/>
            <person name="Deng Z."/>
        </authorList>
    </citation>
    <scope>NUCLEOTIDE SEQUENCE [LARGE SCALE GENOMIC DNA]</scope>
    <source>
        <strain evidence="3">ATCC 35852 / DSM 46488 / JCM 4925 / NBRC 14057 / NRRL 8057</strain>
        <plasmid evidence="3">Plasmid pSCATT</plasmid>
    </source>
</reference>
<dbReference type="HOGENOM" id="CLU_2720498_0_0_11"/>
<protein>
    <submittedName>
        <fullName evidence="2">Uncharacterized protein</fullName>
    </submittedName>
</protein>
<geneLocation type="plasmid" evidence="2 3">
    <name>pSCATT</name>
</geneLocation>
<feature type="compositionally biased region" description="Basic and acidic residues" evidence="1">
    <location>
        <begin position="1"/>
        <end position="10"/>
    </location>
</feature>
<evidence type="ECO:0000313" key="3">
    <source>
        <dbReference type="Proteomes" id="UP000007842"/>
    </source>
</evidence>
<dbReference type="EMBL" id="CP003229">
    <property type="protein sequence ID" value="AEW99866.1"/>
    <property type="molecule type" value="Genomic_DNA"/>
</dbReference>
<keyword evidence="2" id="KW-0614">Plasmid</keyword>
<evidence type="ECO:0000256" key="1">
    <source>
        <dbReference type="SAM" id="MobiDB-lite"/>
    </source>
</evidence>
<feature type="compositionally biased region" description="Pro residues" evidence="1">
    <location>
        <begin position="29"/>
        <end position="41"/>
    </location>
</feature>
<dbReference type="AlphaFoldDB" id="G8XHM9"/>
<evidence type="ECO:0000313" key="2">
    <source>
        <dbReference type="EMBL" id="AEW99866.1"/>
    </source>
</evidence>
<sequence length="72" mass="8143">MRHPVPDRFMECPSLRRTRRRPTAAGDPPALPNDPETGPPPHQDHCRRAHHLRTVVRAVRRDGSVASPSRLP</sequence>
<keyword evidence="3" id="KW-1185">Reference proteome</keyword>
<gene>
    <name evidence="2" type="ordered locus">SCATT_p16730</name>
</gene>
<accession>G8XHM9</accession>
<name>G8XHM9_STREN</name>
<dbReference type="PATRIC" id="fig|1003195.29.peg.7469"/>
<proteinExistence type="predicted"/>